<dbReference type="AlphaFoldDB" id="A0A0F9PJN8"/>
<gene>
    <name evidence="1" type="ORF">LCGC14_1129950</name>
</gene>
<accession>A0A0F9PJN8</accession>
<proteinExistence type="predicted"/>
<organism evidence="1">
    <name type="scientific">marine sediment metagenome</name>
    <dbReference type="NCBI Taxonomy" id="412755"/>
    <lineage>
        <taxon>unclassified sequences</taxon>
        <taxon>metagenomes</taxon>
        <taxon>ecological metagenomes</taxon>
    </lineage>
</organism>
<sequence>MIKTSEQHHRDIVREGFQDAISQCCLMALGKRDCSGYGTDAFRALDALEMAFGKLKPRFGEVGDE</sequence>
<comment type="caution">
    <text evidence="1">The sequence shown here is derived from an EMBL/GenBank/DDBJ whole genome shotgun (WGS) entry which is preliminary data.</text>
</comment>
<protein>
    <submittedName>
        <fullName evidence="1">Uncharacterized protein</fullName>
    </submittedName>
</protein>
<name>A0A0F9PJN8_9ZZZZ</name>
<dbReference type="EMBL" id="LAZR01005285">
    <property type="protein sequence ID" value="KKN01231.1"/>
    <property type="molecule type" value="Genomic_DNA"/>
</dbReference>
<reference evidence="1" key="1">
    <citation type="journal article" date="2015" name="Nature">
        <title>Complex archaea that bridge the gap between prokaryotes and eukaryotes.</title>
        <authorList>
            <person name="Spang A."/>
            <person name="Saw J.H."/>
            <person name="Jorgensen S.L."/>
            <person name="Zaremba-Niedzwiedzka K."/>
            <person name="Martijn J."/>
            <person name="Lind A.E."/>
            <person name="van Eijk R."/>
            <person name="Schleper C."/>
            <person name="Guy L."/>
            <person name="Ettema T.J."/>
        </authorList>
    </citation>
    <scope>NUCLEOTIDE SEQUENCE</scope>
</reference>
<evidence type="ECO:0000313" key="1">
    <source>
        <dbReference type="EMBL" id="KKN01231.1"/>
    </source>
</evidence>